<keyword evidence="2" id="KW-0963">Cytoplasm</keyword>
<evidence type="ECO:0000256" key="4">
    <source>
        <dbReference type="ARBA" id="ARBA00022737"/>
    </source>
</evidence>
<evidence type="ECO:0000259" key="9">
    <source>
        <dbReference type="PROSITE" id="PS50089"/>
    </source>
</evidence>
<dbReference type="SMART" id="SM00184">
    <property type="entry name" value="RING"/>
    <property type="match status" value="1"/>
</dbReference>
<dbReference type="SUPFAM" id="SSF57850">
    <property type="entry name" value="RING/U-box"/>
    <property type="match status" value="1"/>
</dbReference>
<evidence type="ECO:0000256" key="6">
    <source>
        <dbReference type="ARBA" id="ARBA00022833"/>
    </source>
</evidence>
<dbReference type="Gene3D" id="3.30.40.10">
    <property type="entry name" value="Zinc/RING finger domain, C3HC4 (zinc finger)"/>
    <property type="match status" value="2"/>
</dbReference>
<proteinExistence type="predicted"/>
<dbReference type="Pfam" id="PF22486">
    <property type="entry name" value="MATH_2"/>
    <property type="match status" value="1"/>
</dbReference>
<keyword evidence="5 7" id="KW-0863">Zinc-finger</keyword>
<dbReference type="PANTHER" id="PTHR10131:SF94">
    <property type="entry name" value="TNF RECEPTOR-ASSOCIATED FACTOR 4"/>
    <property type="match status" value="1"/>
</dbReference>
<feature type="zinc finger region" description="TRAF-type" evidence="7">
    <location>
        <begin position="157"/>
        <end position="217"/>
    </location>
</feature>
<dbReference type="GO" id="GO:0043122">
    <property type="term" value="P:regulation of canonical NF-kappaB signal transduction"/>
    <property type="evidence" value="ECO:0007669"/>
    <property type="project" value="TreeGrafter"/>
</dbReference>
<dbReference type="Pfam" id="PF02176">
    <property type="entry name" value="zf-TRAF"/>
    <property type="match status" value="1"/>
</dbReference>
<dbReference type="GO" id="GO:0005164">
    <property type="term" value="F:tumor necrosis factor receptor binding"/>
    <property type="evidence" value="ECO:0007669"/>
    <property type="project" value="TreeGrafter"/>
</dbReference>
<dbReference type="PANTHER" id="PTHR10131">
    <property type="entry name" value="TNF RECEPTOR ASSOCIATED FACTOR"/>
    <property type="match status" value="1"/>
</dbReference>
<comment type="caution">
    <text evidence="11">The sequence shown here is derived from an EMBL/GenBank/DDBJ whole genome shotgun (WGS) entry which is preliminary data.</text>
</comment>
<comment type="subcellular location">
    <subcellularLocation>
        <location evidence="1">Cytoplasm</location>
    </subcellularLocation>
</comment>
<dbReference type="PROSITE" id="PS50145">
    <property type="entry name" value="ZF_TRAF"/>
    <property type="match status" value="2"/>
</dbReference>
<dbReference type="PROSITE" id="PS50089">
    <property type="entry name" value="ZF_RING_2"/>
    <property type="match status" value="1"/>
</dbReference>
<feature type="region of interest" description="Disordered" evidence="8">
    <location>
        <begin position="474"/>
        <end position="510"/>
    </location>
</feature>
<name>A0AAE1E012_9GAST</name>
<keyword evidence="4" id="KW-0677">Repeat</keyword>
<accession>A0AAE1E012</accession>
<dbReference type="Pfam" id="PF00097">
    <property type="entry name" value="zf-C3HC4"/>
    <property type="match status" value="1"/>
</dbReference>
<keyword evidence="12" id="KW-1185">Reference proteome</keyword>
<evidence type="ECO:0000256" key="7">
    <source>
        <dbReference type="PROSITE-ProRule" id="PRU00207"/>
    </source>
</evidence>
<evidence type="ECO:0000313" key="12">
    <source>
        <dbReference type="Proteomes" id="UP001283361"/>
    </source>
</evidence>
<dbReference type="PROSITE" id="PS00518">
    <property type="entry name" value="ZF_RING_1"/>
    <property type="match status" value="1"/>
</dbReference>
<gene>
    <name evidence="11" type="ORF">RRG08_001674</name>
</gene>
<dbReference type="GO" id="GO:0031625">
    <property type="term" value="F:ubiquitin protein ligase binding"/>
    <property type="evidence" value="ECO:0007669"/>
    <property type="project" value="TreeGrafter"/>
</dbReference>
<dbReference type="GO" id="GO:0008270">
    <property type="term" value="F:zinc ion binding"/>
    <property type="evidence" value="ECO:0007669"/>
    <property type="project" value="UniProtKB-KW"/>
</dbReference>
<dbReference type="InterPro" id="IPR017907">
    <property type="entry name" value="Znf_RING_CS"/>
</dbReference>
<evidence type="ECO:0000256" key="1">
    <source>
        <dbReference type="ARBA" id="ARBA00004496"/>
    </source>
</evidence>
<dbReference type="AlphaFoldDB" id="A0AAE1E012"/>
<dbReference type="InterPro" id="IPR013083">
    <property type="entry name" value="Znf_RING/FYVE/PHD"/>
</dbReference>
<evidence type="ECO:0000256" key="2">
    <source>
        <dbReference type="ARBA" id="ARBA00022490"/>
    </source>
</evidence>
<keyword evidence="3 7" id="KW-0479">Metal-binding</keyword>
<dbReference type="Proteomes" id="UP001283361">
    <property type="component" value="Unassembled WGS sequence"/>
</dbReference>
<feature type="domain" description="TRAF-type" evidence="10">
    <location>
        <begin position="104"/>
        <end position="156"/>
    </location>
</feature>
<dbReference type="InterPro" id="IPR001293">
    <property type="entry name" value="Znf_TRAF"/>
</dbReference>
<dbReference type="InterPro" id="IPR002083">
    <property type="entry name" value="MATH/TRAF_dom"/>
</dbReference>
<dbReference type="InterPro" id="IPR001841">
    <property type="entry name" value="Znf_RING"/>
</dbReference>
<evidence type="ECO:0000256" key="5">
    <source>
        <dbReference type="ARBA" id="ARBA00022771"/>
    </source>
</evidence>
<dbReference type="InterPro" id="IPR008974">
    <property type="entry name" value="TRAF-like"/>
</dbReference>
<dbReference type="InterPro" id="IPR018957">
    <property type="entry name" value="Znf_C3HC4_RING-type"/>
</dbReference>
<feature type="domain" description="TRAF-type" evidence="10">
    <location>
        <begin position="157"/>
        <end position="217"/>
    </location>
</feature>
<keyword evidence="6 7" id="KW-0862">Zinc</keyword>
<dbReference type="SUPFAM" id="SSF49599">
    <property type="entry name" value="TRAF domain-like"/>
    <property type="match status" value="2"/>
</dbReference>
<evidence type="ECO:0000313" key="11">
    <source>
        <dbReference type="EMBL" id="KAK3789284.1"/>
    </source>
</evidence>
<organism evidence="11 12">
    <name type="scientific">Elysia crispata</name>
    <name type="common">lettuce slug</name>
    <dbReference type="NCBI Taxonomy" id="231223"/>
    <lineage>
        <taxon>Eukaryota</taxon>
        <taxon>Metazoa</taxon>
        <taxon>Spiralia</taxon>
        <taxon>Lophotrochozoa</taxon>
        <taxon>Mollusca</taxon>
        <taxon>Gastropoda</taxon>
        <taxon>Heterobranchia</taxon>
        <taxon>Euthyneura</taxon>
        <taxon>Panpulmonata</taxon>
        <taxon>Sacoglossa</taxon>
        <taxon>Placobranchoidea</taxon>
        <taxon>Plakobranchidae</taxon>
        <taxon>Elysia</taxon>
    </lineage>
</organism>
<evidence type="ECO:0000256" key="8">
    <source>
        <dbReference type="SAM" id="MobiDB-lite"/>
    </source>
</evidence>
<dbReference type="EMBL" id="JAWDGP010001678">
    <property type="protein sequence ID" value="KAK3789284.1"/>
    <property type="molecule type" value="Genomic_DNA"/>
</dbReference>
<feature type="zinc finger region" description="TRAF-type" evidence="7">
    <location>
        <begin position="104"/>
        <end position="156"/>
    </location>
</feature>
<protein>
    <submittedName>
        <fullName evidence="11">Uncharacterized protein</fullName>
    </submittedName>
</protein>
<dbReference type="GO" id="GO:0005737">
    <property type="term" value="C:cytoplasm"/>
    <property type="evidence" value="ECO:0007669"/>
    <property type="project" value="UniProtKB-SubCell"/>
</dbReference>
<sequence length="524" mass="58968">MASGFEVNFDDIIDSRFLCPICLLVMREAVQTACGHRFCEGCLSRITKCGQEGVLCCPVDKTLSSSKEIFPDVATRREILSLALTCNNSERGCTWTGELRDLESHIEACVYQEVKCSNKCGAKVLRRDLDMHCGECPARTIYCRHCHVQVVFSALKTHVDTCPKVKVGCSVCHKAQMRREDIRKHLDPISGDCPMVNTSCPFSYLGCDYKAERYQVQKHVDQVDALQQHLRLAAQVISSNSETILAMQRTIEQLKIKTDDLQPTVQDVQRRQNQISRELRDRNVTGRLQWKIKLNRYNRGRNTSYCSPTFYTGCPGYKVQLTLNMEGFREGREWFASLCLGLLPGEYDDSIVFPFNATCHVTLYDQSENMANRQNYEQHIVARQVPRNARPGHSGPTSRRAISKFMARRDLIGPSSTYMRNGCLHFEVTVLHSVFPAPDFGTVAPHLPSCPCTSTPSRPSGPVYRRSVWQPTPVLQPPQQQQQQQQQLQLPPSNTPVPPAVSETPTLPHPNAHVLGVAALSFGN</sequence>
<dbReference type="Gene3D" id="2.60.210.10">
    <property type="entry name" value="Apoptosis, Tumor Necrosis Factor Receptor Associated Protein 2, Chain A"/>
    <property type="match status" value="1"/>
</dbReference>
<dbReference type="FunFam" id="3.30.40.10:FF:000179">
    <property type="entry name" value="TNF receptor-associated factor"/>
    <property type="match status" value="1"/>
</dbReference>
<reference evidence="11" key="1">
    <citation type="journal article" date="2023" name="G3 (Bethesda)">
        <title>A reference genome for the long-term kleptoplast-retaining sea slug Elysia crispata morphotype clarki.</title>
        <authorList>
            <person name="Eastman K.E."/>
            <person name="Pendleton A.L."/>
            <person name="Shaikh M.A."/>
            <person name="Suttiyut T."/>
            <person name="Ogas R."/>
            <person name="Tomko P."/>
            <person name="Gavelis G."/>
            <person name="Widhalm J.R."/>
            <person name="Wisecaver J.H."/>
        </authorList>
    </citation>
    <scope>NUCLEOTIDE SEQUENCE</scope>
    <source>
        <strain evidence="11">ECLA1</strain>
    </source>
</reference>
<feature type="compositionally biased region" description="Low complexity" evidence="8">
    <location>
        <begin position="474"/>
        <end position="492"/>
    </location>
</feature>
<feature type="domain" description="RING-type" evidence="9">
    <location>
        <begin position="19"/>
        <end position="61"/>
    </location>
</feature>
<evidence type="ECO:0000256" key="3">
    <source>
        <dbReference type="ARBA" id="ARBA00022723"/>
    </source>
</evidence>
<evidence type="ECO:0000259" key="10">
    <source>
        <dbReference type="PROSITE" id="PS50145"/>
    </source>
</evidence>